<comment type="caution">
    <text evidence="6">The sequence shown here is derived from an EMBL/GenBank/DDBJ whole genome shotgun (WGS) entry which is preliminary data.</text>
</comment>
<dbReference type="Proteomes" id="UP000439965">
    <property type="component" value="Unassembled WGS sequence"/>
</dbReference>
<protein>
    <submittedName>
        <fullName evidence="6">ABC transporter ATP-binding protein</fullName>
    </submittedName>
</protein>
<sequence>MNSFEWIWQYAKKNKNKLLLAVIFVVINAILIVIIPLLSGRIVDQVINQGKTEELIPILGI</sequence>
<feature type="non-terminal residue" evidence="6">
    <location>
        <position position="61"/>
    </location>
</feature>
<organism evidence="6 7">
    <name type="scientific">Enterococcus gallinarum</name>
    <dbReference type="NCBI Taxonomy" id="1353"/>
    <lineage>
        <taxon>Bacteria</taxon>
        <taxon>Bacillati</taxon>
        <taxon>Bacillota</taxon>
        <taxon>Bacilli</taxon>
        <taxon>Lactobacillales</taxon>
        <taxon>Enterococcaceae</taxon>
        <taxon>Enterococcus</taxon>
    </lineage>
</organism>
<dbReference type="GO" id="GO:0005524">
    <property type="term" value="F:ATP binding"/>
    <property type="evidence" value="ECO:0007669"/>
    <property type="project" value="UniProtKB-KW"/>
</dbReference>
<keyword evidence="2 5" id="KW-0812">Transmembrane</keyword>
<dbReference type="EMBL" id="WVTI01000486">
    <property type="protein sequence ID" value="MXS28084.1"/>
    <property type="molecule type" value="Genomic_DNA"/>
</dbReference>
<feature type="transmembrane region" description="Helical" evidence="5">
    <location>
        <begin position="18"/>
        <end position="38"/>
    </location>
</feature>
<evidence type="ECO:0000256" key="5">
    <source>
        <dbReference type="SAM" id="Phobius"/>
    </source>
</evidence>
<comment type="subcellular location">
    <subcellularLocation>
        <location evidence="1">Cell membrane</location>
        <topology evidence="1">Multi-pass membrane protein</topology>
    </subcellularLocation>
</comment>
<evidence type="ECO:0000313" key="6">
    <source>
        <dbReference type="EMBL" id="MXS28084.1"/>
    </source>
</evidence>
<dbReference type="SUPFAM" id="SSF90123">
    <property type="entry name" value="ABC transporter transmembrane region"/>
    <property type="match status" value="1"/>
</dbReference>
<reference evidence="6 7" key="1">
    <citation type="submission" date="2019-04" db="EMBL/GenBank/DDBJ databases">
        <title>Step-wise assembly of the neonatal virome modulated by breast feeding.</title>
        <authorList>
            <person name="Liang G."/>
            <person name="Bushman F."/>
        </authorList>
    </citation>
    <scope>NUCLEOTIDE SEQUENCE [LARGE SCALE GENOMIC DNA]</scope>
    <source>
        <strain evidence="6 7">E3404</strain>
    </source>
</reference>
<dbReference type="Gene3D" id="1.20.1560.10">
    <property type="entry name" value="ABC transporter type 1, transmembrane domain"/>
    <property type="match status" value="1"/>
</dbReference>
<dbReference type="AlphaFoldDB" id="A0A6I4XJ53"/>
<keyword evidence="6" id="KW-0547">Nucleotide-binding</keyword>
<evidence type="ECO:0000256" key="3">
    <source>
        <dbReference type="ARBA" id="ARBA00022989"/>
    </source>
</evidence>
<gene>
    <name evidence="6" type="ORF">GTI89_18755</name>
</gene>
<name>A0A6I4XJ53_ENTGA</name>
<keyword evidence="3 5" id="KW-1133">Transmembrane helix</keyword>
<evidence type="ECO:0000256" key="1">
    <source>
        <dbReference type="ARBA" id="ARBA00004651"/>
    </source>
</evidence>
<proteinExistence type="predicted"/>
<keyword evidence="6" id="KW-0067">ATP-binding</keyword>
<evidence type="ECO:0000256" key="4">
    <source>
        <dbReference type="ARBA" id="ARBA00023136"/>
    </source>
</evidence>
<keyword evidence="4 5" id="KW-0472">Membrane</keyword>
<dbReference type="GO" id="GO:0005886">
    <property type="term" value="C:plasma membrane"/>
    <property type="evidence" value="ECO:0007669"/>
    <property type="project" value="UniProtKB-SubCell"/>
</dbReference>
<evidence type="ECO:0000313" key="7">
    <source>
        <dbReference type="Proteomes" id="UP000439965"/>
    </source>
</evidence>
<dbReference type="InterPro" id="IPR036640">
    <property type="entry name" value="ABC1_TM_sf"/>
</dbReference>
<accession>A0A6I4XJ53</accession>
<evidence type="ECO:0000256" key="2">
    <source>
        <dbReference type="ARBA" id="ARBA00022692"/>
    </source>
</evidence>